<name>A0A0F9CG77_9ZZZZ</name>
<reference evidence="1" key="1">
    <citation type="journal article" date="2015" name="Nature">
        <title>Complex archaea that bridge the gap between prokaryotes and eukaryotes.</title>
        <authorList>
            <person name="Spang A."/>
            <person name="Saw J.H."/>
            <person name="Jorgensen S.L."/>
            <person name="Zaremba-Niedzwiedzka K."/>
            <person name="Martijn J."/>
            <person name="Lind A.E."/>
            <person name="van Eijk R."/>
            <person name="Schleper C."/>
            <person name="Guy L."/>
            <person name="Ettema T.J."/>
        </authorList>
    </citation>
    <scope>NUCLEOTIDE SEQUENCE</scope>
</reference>
<gene>
    <name evidence="1" type="ORF">LCGC14_2613850</name>
</gene>
<accession>A0A0F9CG77</accession>
<dbReference type="AlphaFoldDB" id="A0A0F9CG77"/>
<dbReference type="EMBL" id="LAZR01044431">
    <property type="protein sequence ID" value="KKL04661.1"/>
    <property type="molecule type" value="Genomic_DNA"/>
</dbReference>
<comment type="caution">
    <text evidence="1">The sequence shown here is derived from an EMBL/GenBank/DDBJ whole genome shotgun (WGS) entry which is preliminary data.</text>
</comment>
<sequence>MYSSRIISDQQGKLEKRLGFKLTRHPLDKVEAWVAHLNKAYDHDNKQLRRALTPEEDRFILNETLLSTIDYLYHAERYHIIEQDAMEGGGLARFKPWESQRIILRKLAEWQEDDYDRLARKEIAIGVLIAIHKARQLGATAISRSLSIHRLSTAKHVRALAGSVDEDKVMELYT</sequence>
<feature type="non-terminal residue" evidence="1">
    <location>
        <position position="174"/>
    </location>
</feature>
<dbReference type="Gene3D" id="3.40.50.300">
    <property type="entry name" value="P-loop containing nucleotide triphosphate hydrolases"/>
    <property type="match status" value="1"/>
</dbReference>
<evidence type="ECO:0000313" key="1">
    <source>
        <dbReference type="EMBL" id="KKL04661.1"/>
    </source>
</evidence>
<protein>
    <submittedName>
        <fullName evidence="1">Uncharacterized protein</fullName>
    </submittedName>
</protein>
<organism evidence="1">
    <name type="scientific">marine sediment metagenome</name>
    <dbReference type="NCBI Taxonomy" id="412755"/>
    <lineage>
        <taxon>unclassified sequences</taxon>
        <taxon>metagenomes</taxon>
        <taxon>ecological metagenomes</taxon>
    </lineage>
</organism>
<dbReference type="InterPro" id="IPR027417">
    <property type="entry name" value="P-loop_NTPase"/>
</dbReference>
<proteinExistence type="predicted"/>